<evidence type="ECO:0000313" key="2">
    <source>
        <dbReference type="Proteomes" id="UP000095472"/>
    </source>
</evidence>
<evidence type="ECO:0000313" key="1">
    <source>
        <dbReference type="EMBL" id="XPM63256.1"/>
    </source>
</evidence>
<dbReference type="Proteomes" id="UP000095472">
    <property type="component" value="Chromosome"/>
</dbReference>
<proteinExistence type="predicted"/>
<keyword evidence="2" id="KW-1185">Reference proteome</keyword>
<organism evidence="1 2">
    <name type="scientific">Desertifilum tharense IPPAS B-1220</name>
    <dbReference type="NCBI Taxonomy" id="1781255"/>
    <lineage>
        <taxon>Bacteria</taxon>
        <taxon>Bacillati</taxon>
        <taxon>Cyanobacteriota</taxon>
        <taxon>Cyanophyceae</taxon>
        <taxon>Desertifilales</taxon>
        <taxon>Desertifilaceae</taxon>
        <taxon>Desertifilum</taxon>
    </lineage>
</organism>
<protein>
    <submittedName>
        <fullName evidence="1">Uncharacterized protein</fullName>
    </submittedName>
</protein>
<accession>A0ACD5GT38</accession>
<sequence length="70" mass="7524">MPIACRENRSFRVKCPLSNVAQIFGELDTFSEAIAKSSVFSTSGYITRSPRFFSFSGGEVVVAASLAVGQ</sequence>
<dbReference type="EMBL" id="CP182909">
    <property type="protein sequence ID" value="XPM63256.1"/>
    <property type="molecule type" value="Genomic_DNA"/>
</dbReference>
<gene>
    <name evidence="1" type="ORF">BH720_028395</name>
</gene>
<reference evidence="1 2" key="1">
    <citation type="journal article" date="2016" name="Genome Announc.">
        <title>Draft Genome Sequence of the Thermotolerant Cyanobacterium Desertifilum sp. IPPAS B-1220.</title>
        <authorList>
            <person name="Mironov K.S."/>
            <person name="Sinetova M.A."/>
            <person name="Bolatkhan K."/>
            <person name="Zayadan B.K."/>
            <person name="Ustinova V.V."/>
            <person name="Kupriyanova E.V."/>
            <person name="Skrypnik A.N."/>
            <person name="Gogoleva N.E."/>
            <person name="Gogolev Y.V."/>
            <person name="Los D.A."/>
        </authorList>
    </citation>
    <scope>NUCLEOTIDE SEQUENCE [LARGE SCALE GENOMIC DNA]</scope>
    <source>
        <strain evidence="1 2">IPPAS B-1220</strain>
    </source>
</reference>
<name>A0ACD5GT38_9CYAN</name>